<dbReference type="PANTHER" id="PTHR30435:SF19">
    <property type="entry name" value="FLAGELLAR BASAL-BODY ROD PROTEIN FLGG"/>
    <property type="match status" value="1"/>
</dbReference>
<comment type="subcellular location">
    <subcellularLocation>
        <location evidence="1 8">Bacterial flagellum basal body</location>
    </subcellularLocation>
</comment>
<evidence type="ECO:0000313" key="13">
    <source>
        <dbReference type="Proteomes" id="UP001201549"/>
    </source>
</evidence>
<dbReference type="NCBIfam" id="TIGR03506">
    <property type="entry name" value="FlgEFG_subfam"/>
    <property type="match status" value="2"/>
</dbReference>
<keyword evidence="12" id="KW-0966">Cell projection</keyword>
<feature type="domain" description="Flagellar hook protein FlgE/F/G-like D1" evidence="11">
    <location>
        <begin position="97"/>
        <end position="160"/>
    </location>
</feature>
<dbReference type="PANTHER" id="PTHR30435">
    <property type="entry name" value="FLAGELLAR PROTEIN"/>
    <property type="match status" value="1"/>
</dbReference>
<evidence type="ECO:0000259" key="11">
    <source>
        <dbReference type="Pfam" id="PF22692"/>
    </source>
</evidence>
<evidence type="ECO:0000256" key="3">
    <source>
        <dbReference type="ARBA" id="ARBA00017948"/>
    </source>
</evidence>
<feature type="domain" description="Flagellar basal-body/hook protein C-terminal" evidence="10">
    <location>
        <begin position="218"/>
        <end position="261"/>
    </location>
</feature>
<dbReference type="Proteomes" id="UP001201549">
    <property type="component" value="Unassembled WGS sequence"/>
</dbReference>
<dbReference type="RefSeq" id="WP_238894760.1">
    <property type="nucleotide sequence ID" value="NZ_JAKOGG010000002.1"/>
</dbReference>
<name>A0ABT2FGB2_9GAMM</name>
<dbReference type="Pfam" id="PF00460">
    <property type="entry name" value="Flg_bb_rod"/>
    <property type="match status" value="1"/>
</dbReference>
<dbReference type="Pfam" id="PF06429">
    <property type="entry name" value="Flg_bbr_C"/>
    <property type="match status" value="1"/>
</dbReference>
<dbReference type="NCBIfam" id="TIGR02488">
    <property type="entry name" value="flgG_G_neg"/>
    <property type="match status" value="1"/>
</dbReference>
<dbReference type="EMBL" id="JAKOGG010000002">
    <property type="protein sequence ID" value="MCS4555350.1"/>
    <property type="molecule type" value="Genomic_DNA"/>
</dbReference>
<protein>
    <recommendedName>
        <fullName evidence="3 7">Flagellar basal-body rod protein FlgG</fullName>
    </recommendedName>
    <alternativeName>
        <fullName evidence="6 8">Distal rod protein</fullName>
    </alternativeName>
</protein>
<feature type="domain" description="Flagellar basal body rod protein N-terminal" evidence="9">
    <location>
        <begin position="9"/>
        <end position="36"/>
    </location>
</feature>
<dbReference type="SUPFAM" id="SSF117143">
    <property type="entry name" value="Flagellar hook protein flgE"/>
    <property type="match status" value="1"/>
</dbReference>
<evidence type="ECO:0000256" key="6">
    <source>
        <dbReference type="ARBA" id="ARBA00032912"/>
    </source>
</evidence>
<evidence type="ECO:0000313" key="12">
    <source>
        <dbReference type="EMBL" id="MCS4555350.1"/>
    </source>
</evidence>
<dbReference type="InterPro" id="IPR010930">
    <property type="entry name" value="Flg_bb/hook_C_dom"/>
</dbReference>
<accession>A0ABT2FGB2</accession>
<gene>
    <name evidence="12" type="primary">flgG</name>
    <name evidence="12" type="ORF">L9G74_02760</name>
</gene>
<evidence type="ECO:0000256" key="8">
    <source>
        <dbReference type="RuleBase" id="RU362116"/>
    </source>
</evidence>
<dbReference type="Pfam" id="PF22692">
    <property type="entry name" value="LlgE_F_G_D1"/>
    <property type="match status" value="1"/>
</dbReference>
<comment type="similarity">
    <text evidence="2 8">Belongs to the flagella basal body rod proteins family.</text>
</comment>
<dbReference type="InterPro" id="IPR053967">
    <property type="entry name" value="LlgE_F_G-like_D1"/>
</dbReference>
<keyword evidence="12" id="KW-0282">Flagellum</keyword>
<reference evidence="13" key="2">
    <citation type="submission" date="2023-07" db="EMBL/GenBank/DDBJ databases">
        <title>Shewanella mangrovi sp. nov., an acetaldehyde- degrading bacterium isolated from mangrove sediment.</title>
        <authorList>
            <person name="Liu Y."/>
        </authorList>
    </citation>
    <scope>NUCLEOTIDE SEQUENCE [LARGE SCALE GENOMIC DNA]</scope>
    <source>
        <strain evidence="13">C32</strain>
    </source>
</reference>
<evidence type="ECO:0000256" key="1">
    <source>
        <dbReference type="ARBA" id="ARBA00004117"/>
    </source>
</evidence>
<evidence type="ECO:0000256" key="7">
    <source>
        <dbReference type="NCBIfam" id="TIGR02488"/>
    </source>
</evidence>
<keyword evidence="12" id="KW-0969">Cilium</keyword>
<proteinExistence type="inferred from homology"/>
<evidence type="ECO:0000259" key="10">
    <source>
        <dbReference type="Pfam" id="PF06429"/>
    </source>
</evidence>
<evidence type="ECO:0000256" key="2">
    <source>
        <dbReference type="ARBA" id="ARBA00009677"/>
    </source>
</evidence>
<evidence type="ECO:0000256" key="5">
    <source>
        <dbReference type="ARBA" id="ARBA00025933"/>
    </source>
</evidence>
<dbReference type="InterPro" id="IPR020013">
    <property type="entry name" value="Flagellar_FlgE/F/G"/>
</dbReference>
<sequence length="263" mass="28146">MSSSALWVSKTGLEAQDLRMTTISNNLANVSTVGFKKDRAMFQDLFYQVQRQPGTQADELNQVPSGLQMGTGVRINGTQKQFTEGSFETTKNPLDVAITGQGFFQIESPNGDVLYSRNGQFQLNAESMLVNSDGLPLAQNITIPDNTTKVTIGKDGTVSAVVAGNNAAPQNIGQIQTVNFTNPAGLEALGGNLYRETAASGAPIEGIPGQDALGELQQFTVEGSNVSVVDEMVDMIAVQRAYEMNAKVVSAADEMLRFVNQNM</sequence>
<organism evidence="12 13">
    <name type="scientific">Shewanella electrica</name>
    <dbReference type="NCBI Taxonomy" id="515560"/>
    <lineage>
        <taxon>Bacteria</taxon>
        <taxon>Pseudomonadati</taxon>
        <taxon>Pseudomonadota</taxon>
        <taxon>Gammaproteobacteria</taxon>
        <taxon>Alteromonadales</taxon>
        <taxon>Shewanellaceae</taxon>
        <taxon>Shewanella</taxon>
    </lineage>
</organism>
<keyword evidence="13" id="KW-1185">Reference proteome</keyword>
<comment type="caution">
    <text evidence="12">The sequence shown here is derived from an EMBL/GenBank/DDBJ whole genome shotgun (WGS) entry which is preliminary data.</text>
</comment>
<dbReference type="InterPro" id="IPR019776">
    <property type="entry name" value="Flagellar_basal_body_rod_CS"/>
</dbReference>
<keyword evidence="4 8" id="KW-0975">Bacterial flagellum</keyword>
<comment type="subunit">
    <text evidence="5 8">The basal body constitutes a major portion of the flagellar organelle and consists of four rings (L,P,S, and M) mounted on a central rod. The rod consists of about 26 subunits of FlgG in the distal portion, and FlgB, FlgC and FlgF are thought to build up the proximal portion of the rod with about 6 subunits each.</text>
</comment>
<evidence type="ECO:0000259" key="9">
    <source>
        <dbReference type="Pfam" id="PF00460"/>
    </source>
</evidence>
<evidence type="ECO:0000256" key="4">
    <source>
        <dbReference type="ARBA" id="ARBA00023143"/>
    </source>
</evidence>
<dbReference type="InterPro" id="IPR037925">
    <property type="entry name" value="FlgE/F/G-like"/>
</dbReference>
<dbReference type="InterPro" id="IPR012834">
    <property type="entry name" value="FlgG_G_neg"/>
</dbReference>
<reference evidence="12 13" key="1">
    <citation type="submission" date="2022-02" db="EMBL/GenBank/DDBJ databases">
        <authorList>
            <person name="Zhuang L."/>
        </authorList>
    </citation>
    <scope>NUCLEOTIDE SEQUENCE [LARGE SCALE GENOMIC DNA]</scope>
    <source>
        <strain evidence="12 13">C32</strain>
    </source>
</reference>
<dbReference type="InterPro" id="IPR001444">
    <property type="entry name" value="Flag_bb_rod_N"/>
</dbReference>
<dbReference type="PROSITE" id="PS00588">
    <property type="entry name" value="FLAGELLA_BB_ROD"/>
    <property type="match status" value="1"/>
</dbReference>